<reference evidence="1 2" key="1">
    <citation type="submission" date="2017-06" db="EMBL/GenBank/DDBJ databases">
        <title>Draft genome of Pseudomonas nitroreducens DF05.</title>
        <authorList>
            <person name="Iyer R."/>
        </authorList>
    </citation>
    <scope>NUCLEOTIDE SEQUENCE [LARGE SCALE GENOMIC DNA]</scope>
    <source>
        <strain evidence="1 2">DF05</strain>
    </source>
</reference>
<evidence type="ECO:0000313" key="1">
    <source>
        <dbReference type="EMBL" id="OWP50081.1"/>
    </source>
</evidence>
<name>A0A246F8Y4_PSENT</name>
<gene>
    <name evidence="1" type="ORF">CEG18_16740</name>
</gene>
<dbReference type="AlphaFoldDB" id="A0A246F8Y4"/>
<comment type="caution">
    <text evidence="1">The sequence shown here is derived from an EMBL/GenBank/DDBJ whole genome shotgun (WGS) entry which is preliminary data.</text>
</comment>
<accession>A0A246F8Y4</accession>
<dbReference type="Pfam" id="PF11136">
    <property type="entry name" value="DUF2889"/>
    <property type="match status" value="1"/>
</dbReference>
<proteinExistence type="predicted"/>
<dbReference type="EMBL" id="NJBA01000005">
    <property type="protein sequence ID" value="OWP50081.1"/>
    <property type="molecule type" value="Genomic_DNA"/>
</dbReference>
<sequence length="192" mass="21590">MQDSRPPRRLLHDRQVHCRGYQREDGLFEIEGRLIDTKGEETQFIYGKVAASGVLHQMRLVMVLDWDLVIQSVEAFTEQAPTPDCGQVTEAYRALAGVRIGAGFKRKVAERVGGTIGCTHLTELLGPMATTAIQTLAPLQQQRLRERAAADPSFQMPRHWVLNTCHAYREEGEAARRIRTWQPDTAAIDPAQ</sequence>
<dbReference type="RefSeq" id="WP_088418936.1">
    <property type="nucleotide sequence ID" value="NZ_NJBA01000005.1"/>
</dbReference>
<evidence type="ECO:0000313" key="2">
    <source>
        <dbReference type="Proteomes" id="UP000198145"/>
    </source>
</evidence>
<protein>
    <submittedName>
        <fullName evidence="1">Molybdopterin-guanine dinucleotide biosynthesis protein MobB</fullName>
    </submittedName>
</protein>
<dbReference type="InterPro" id="IPR021312">
    <property type="entry name" value="DUF2889"/>
</dbReference>
<dbReference type="Proteomes" id="UP000198145">
    <property type="component" value="Unassembled WGS sequence"/>
</dbReference>
<organism evidence="1 2">
    <name type="scientific">Pseudomonas nitroreducens</name>
    <dbReference type="NCBI Taxonomy" id="46680"/>
    <lineage>
        <taxon>Bacteria</taxon>
        <taxon>Pseudomonadati</taxon>
        <taxon>Pseudomonadota</taxon>
        <taxon>Gammaproteobacteria</taxon>
        <taxon>Pseudomonadales</taxon>
        <taxon>Pseudomonadaceae</taxon>
        <taxon>Pseudomonas</taxon>
    </lineage>
</organism>